<dbReference type="InterPro" id="IPR051549">
    <property type="entry name" value="PEP_Utilizing_Enz"/>
</dbReference>
<feature type="domain" description="PEP-utilising enzyme mobile" evidence="2">
    <location>
        <begin position="770"/>
        <end position="838"/>
    </location>
</feature>
<evidence type="ECO:0008006" key="6">
    <source>
        <dbReference type="Google" id="ProtNLM"/>
    </source>
</evidence>
<dbReference type="Gene3D" id="3.30.1490.20">
    <property type="entry name" value="ATP-grasp fold, A domain"/>
    <property type="match status" value="1"/>
</dbReference>
<comment type="caution">
    <text evidence="4">The sequence shown here is derived from an EMBL/GenBank/DDBJ whole genome shotgun (WGS) entry which is preliminary data.</text>
</comment>
<dbReference type="Proteomes" id="UP000570678">
    <property type="component" value="Unassembled WGS sequence"/>
</dbReference>
<gene>
    <name evidence="4" type="ORF">HGA15_27885</name>
</gene>
<reference evidence="4 5" key="1">
    <citation type="submission" date="2020-04" db="EMBL/GenBank/DDBJ databases">
        <title>MicrobeNet Type strains.</title>
        <authorList>
            <person name="Nicholson A.C."/>
        </authorList>
    </citation>
    <scope>NUCLEOTIDE SEQUENCE [LARGE SCALE GENOMIC DNA]</scope>
    <source>
        <strain evidence="4 5">JCM 3332</strain>
    </source>
</reference>
<dbReference type="SUPFAM" id="SSF56059">
    <property type="entry name" value="Glutathione synthetase ATP-binding domain-like"/>
    <property type="match status" value="1"/>
</dbReference>
<dbReference type="InterPro" id="IPR008279">
    <property type="entry name" value="PEP-util_enz_mobile_dom"/>
</dbReference>
<name>A0A846YQP4_9NOCA</name>
<dbReference type="AlphaFoldDB" id="A0A846YQP4"/>
<dbReference type="GO" id="GO:0005524">
    <property type="term" value="F:ATP binding"/>
    <property type="evidence" value="ECO:0007669"/>
    <property type="project" value="InterPro"/>
</dbReference>
<evidence type="ECO:0000313" key="4">
    <source>
        <dbReference type="EMBL" id="NKY59900.1"/>
    </source>
</evidence>
<organism evidence="4 5">
    <name type="scientific">Nocardia flavorosea</name>
    <dbReference type="NCBI Taxonomy" id="53429"/>
    <lineage>
        <taxon>Bacteria</taxon>
        <taxon>Bacillati</taxon>
        <taxon>Actinomycetota</taxon>
        <taxon>Actinomycetes</taxon>
        <taxon>Mycobacteriales</taxon>
        <taxon>Nocardiaceae</taxon>
        <taxon>Nocardia</taxon>
    </lineage>
</organism>
<feature type="domain" description="Pyruvate phosphate dikinase AMP/ATP-binding" evidence="3">
    <location>
        <begin position="36"/>
        <end position="331"/>
    </location>
</feature>
<dbReference type="Pfam" id="PF01326">
    <property type="entry name" value="PPDK_N"/>
    <property type="match status" value="1"/>
</dbReference>
<dbReference type="PANTHER" id="PTHR43615">
    <property type="entry name" value="PHOSPHOENOLPYRUVATE SYNTHASE-RELATED"/>
    <property type="match status" value="1"/>
</dbReference>
<evidence type="ECO:0000256" key="1">
    <source>
        <dbReference type="SAM" id="MobiDB-lite"/>
    </source>
</evidence>
<proteinExistence type="predicted"/>
<accession>A0A846YQP4</accession>
<dbReference type="PANTHER" id="PTHR43615:SF1">
    <property type="entry name" value="PPDK_N DOMAIN-CONTAINING PROTEIN"/>
    <property type="match status" value="1"/>
</dbReference>
<feature type="region of interest" description="Disordered" evidence="1">
    <location>
        <begin position="329"/>
        <end position="351"/>
    </location>
</feature>
<evidence type="ECO:0000313" key="5">
    <source>
        <dbReference type="Proteomes" id="UP000570678"/>
    </source>
</evidence>
<dbReference type="GO" id="GO:0016301">
    <property type="term" value="F:kinase activity"/>
    <property type="evidence" value="ECO:0007669"/>
    <property type="project" value="InterPro"/>
</dbReference>
<dbReference type="InterPro" id="IPR002192">
    <property type="entry name" value="PPDK_AMP/ATP-bd"/>
</dbReference>
<evidence type="ECO:0000259" key="3">
    <source>
        <dbReference type="Pfam" id="PF01326"/>
    </source>
</evidence>
<protein>
    <recommendedName>
        <fullName evidence="6">Phosphoenolpyruvate synthase</fullName>
    </recommendedName>
</protein>
<dbReference type="EMBL" id="JAAXOT010000018">
    <property type="protein sequence ID" value="NKY59900.1"/>
    <property type="molecule type" value="Genomic_DNA"/>
</dbReference>
<evidence type="ECO:0000259" key="2">
    <source>
        <dbReference type="Pfam" id="PF00391"/>
    </source>
</evidence>
<keyword evidence="5" id="KW-1185">Reference proteome</keyword>
<dbReference type="SUPFAM" id="SSF52009">
    <property type="entry name" value="Phosphohistidine domain"/>
    <property type="match status" value="1"/>
</dbReference>
<dbReference type="InterPro" id="IPR013815">
    <property type="entry name" value="ATP_grasp_subdomain_1"/>
</dbReference>
<sequence>MRNGQRCAAAAGGVGGRFLRVLSADDTEADIASLGGGKARGLYALGAAGARVPEWLVLGADVFAEFAAGAGLGDLIGELAHARDVDTALELAGRIRADIASAGAVIESIGLRELLRAAHVRLGEGALAVRSSVAGVDSDANSYAGLFDSYSNVGPGEVFDRVRDCWISGFSERAVRYAFARNLAPVTAIAVLLQRFVAARASGVLFTWNPVAPAAGEVVVNAVHGLGDGLAAGAVDADTVVVDRAGTVLTRVIGGKEVEYVPADKAGIEVVEVVPPRRSEVVLGDEDIALLAGRGRALADALGGPRDIEWALDADGLWFLQARPITTLGDSPDRPGHVGRPGPSGYRPGRIEHTRALPRRGEEMTAAALRGAGEPVAPGEPRIWAAATKSERIPGPMSPLVFTMTADVYSRVYRGYAQSLGVPEKQLRDMESWTPYLLGIFHGRGYLNLLHWYRTVGIAPGSSSARLALAAELGVGEPLPDDLAKTLHPFAFENGWQRAWSRARTAIVYLRRLLAVDTMTREFCLEFARLYDRYDTMEYVHGEHAYAEFRRLDRDLVLHWGPTLVLDAIVLTFTGALLLLTKAFLPGAPESLVNPPAGPGFDPDAYLDAHLGGVRRSLYDRVRARTARCAAHREQLRYCRTRAFGMVEKMIRVMGRDLAARGLIGEAADIFSLTVDELRNCYDRVPMPGLADRITARKVDRTVAADLVAPARFTTIGPGLTDAELRERGWVPLAEAPPAVPGDVLAGSPAAAGVVEGIAVLVDEPRDVAGGILVADRVDPRWVAALPTAAALVSERGGPLVPAATVARELGVPAVFQVPGCRRKLRTGMRIRVDGTAGTVTVLSGGGHGDGAG</sequence>
<dbReference type="Pfam" id="PF00391">
    <property type="entry name" value="PEP-utilizers"/>
    <property type="match status" value="1"/>
</dbReference>
<dbReference type="Gene3D" id="3.30.470.20">
    <property type="entry name" value="ATP-grasp fold, B domain"/>
    <property type="match status" value="1"/>
</dbReference>
<dbReference type="InterPro" id="IPR036637">
    <property type="entry name" value="Phosphohistidine_dom_sf"/>
</dbReference>
<dbReference type="Gene3D" id="3.50.30.10">
    <property type="entry name" value="Phosphohistidine domain"/>
    <property type="match status" value="1"/>
</dbReference>